<dbReference type="InterPro" id="IPR012259">
    <property type="entry name" value="DHFR"/>
</dbReference>
<dbReference type="InterPro" id="IPR024072">
    <property type="entry name" value="DHFR-like_dom_sf"/>
</dbReference>
<dbReference type="EMBL" id="LSDB01000001">
    <property type="protein sequence ID" value="KXB58942.1"/>
    <property type="molecule type" value="Genomic_DNA"/>
</dbReference>
<evidence type="ECO:0000256" key="7">
    <source>
        <dbReference type="PIRNR" id="PIRNR000194"/>
    </source>
</evidence>
<dbReference type="InterPro" id="IPR017925">
    <property type="entry name" value="DHFR_CS"/>
</dbReference>
<dbReference type="PRINTS" id="PR00070">
    <property type="entry name" value="DHFR"/>
</dbReference>
<dbReference type="PANTHER" id="PTHR48069:SF3">
    <property type="entry name" value="DIHYDROFOLATE REDUCTASE"/>
    <property type="match status" value="1"/>
</dbReference>
<keyword evidence="4 7" id="KW-0554">One-carbon metabolism</keyword>
<protein>
    <recommendedName>
        <fullName evidence="3 7">Dihydrofolate reductase</fullName>
        <ecNumber evidence="3 7">1.5.1.3</ecNumber>
    </recommendedName>
</protein>
<organism evidence="10 11">
    <name type="scientific">Gemelliphila asaccharolytica</name>
    <dbReference type="NCBI Taxonomy" id="502393"/>
    <lineage>
        <taxon>Bacteria</taxon>
        <taxon>Bacillati</taxon>
        <taxon>Bacillota</taxon>
        <taxon>Bacilli</taxon>
        <taxon>Bacillales</taxon>
        <taxon>Gemellaceae</taxon>
        <taxon>Gemelliphila</taxon>
    </lineage>
</organism>
<dbReference type="EC" id="1.5.1.3" evidence="3 7"/>
<keyword evidence="11" id="KW-1185">Reference proteome</keyword>
<comment type="function">
    <text evidence="7">Key enzyme in folate metabolism. Catalyzes an essential reaction for de novo glycine and purine synthesis, and for DNA precursor synthesis.</text>
</comment>
<dbReference type="SUPFAM" id="SSF53597">
    <property type="entry name" value="Dihydrofolate reductase-like"/>
    <property type="match status" value="1"/>
</dbReference>
<accession>A0ABR5TNE5</accession>
<evidence type="ECO:0000256" key="2">
    <source>
        <dbReference type="ARBA" id="ARBA00009539"/>
    </source>
</evidence>
<dbReference type="PROSITE" id="PS00075">
    <property type="entry name" value="DHFR_1"/>
    <property type="match status" value="1"/>
</dbReference>
<dbReference type="PROSITE" id="PS51330">
    <property type="entry name" value="DHFR_2"/>
    <property type="match status" value="1"/>
</dbReference>
<dbReference type="Proteomes" id="UP000070467">
    <property type="component" value="Unassembled WGS sequence"/>
</dbReference>
<evidence type="ECO:0000256" key="8">
    <source>
        <dbReference type="RuleBase" id="RU004474"/>
    </source>
</evidence>
<feature type="domain" description="DHFR" evidence="9">
    <location>
        <begin position="1"/>
        <end position="158"/>
    </location>
</feature>
<dbReference type="RefSeq" id="WP_066128231.1">
    <property type="nucleotide sequence ID" value="NZ_KQ959854.1"/>
</dbReference>
<evidence type="ECO:0000313" key="11">
    <source>
        <dbReference type="Proteomes" id="UP000070467"/>
    </source>
</evidence>
<evidence type="ECO:0000313" key="10">
    <source>
        <dbReference type="EMBL" id="KXB58942.1"/>
    </source>
</evidence>
<dbReference type="PANTHER" id="PTHR48069">
    <property type="entry name" value="DIHYDROFOLATE REDUCTASE"/>
    <property type="match status" value="1"/>
</dbReference>
<keyword evidence="5 7" id="KW-0521">NADP</keyword>
<evidence type="ECO:0000256" key="1">
    <source>
        <dbReference type="ARBA" id="ARBA00004903"/>
    </source>
</evidence>
<sequence>MISLIVAYDKNKCIGNKNKIPWKLKSDMKRVKNLTTNQTILMGRKTFESIGFPLPNRENRVLTSSANFSFPGVKVYNNRDLALKNIKTEKIFIFGGSSIYNEYIKDVDEMYITEINATVKGDSYFPDINKNEWNLVEEKSFLKDKDNEYDYKFKHYIKKGVVKSE</sequence>
<proteinExistence type="inferred from homology"/>
<evidence type="ECO:0000259" key="9">
    <source>
        <dbReference type="PROSITE" id="PS51330"/>
    </source>
</evidence>
<dbReference type="PIRSF" id="PIRSF000194">
    <property type="entry name" value="DHFR"/>
    <property type="match status" value="1"/>
</dbReference>
<evidence type="ECO:0000256" key="6">
    <source>
        <dbReference type="ARBA" id="ARBA00023002"/>
    </source>
</evidence>
<evidence type="ECO:0000256" key="4">
    <source>
        <dbReference type="ARBA" id="ARBA00022563"/>
    </source>
</evidence>
<gene>
    <name evidence="10" type="ORF">HMPREF1871_00008</name>
</gene>
<comment type="catalytic activity">
    <reaction evidence="7">
        <text>(6S)-5,6,7,8-tetrahydrofolate + NADP(+) = 7,8-dihydrofolate + NADPH + H(+)</text>
        <dbReference type="Rhea" id="RHEA:15009"/>
        <dbReference type="ChEBI" id="CHEBI:15378"/>
        <dbReference type="ChEBI" id="CHEBI:57451"/>
        <dbReference type="ChEBI" id="CHEBI:57453"/>
        <dbReference type="ChEBI" id="CHEBI:57783"/>
        <dbReference type="ChEBI" id="CHEBI:58349"/>
        <dbReference type="EC" id="1.5.1.3"/>
    </reaction>
</comment>
<evidence type="ECO:0000256" key="5">
    <source>
        <dbReference type="ARBA" id="ARBA00022857"/>
    </source>
</evidence>
<reference evidence="10 11" key="1">
    <citation type="submission" date="2016-01" db="EMBL/GenBank/DDBJ databases">
        <authorList>
            <person name="Mitreva M."/>
            <person name="Pepin K.H."/>
            <person name="Mihindukulasuriya K.A."/>
            <person name="Fulton R."/>
            <person name="Fronick C."/>
            <person name="O'Laughlin M."/>
            <person name="Miner T."/>
            <person name="Herter B."/>
            <person name="Rosa B.A."/>
            <person name="Cordes M."/>
            <person name="Tomlinson C."/>
            <person name="Wollam A."/>
            <person name="Palsikar V.B."/>
            <person name="Mardis E.R."/>
            <person name="Wilson R.K."/>
        </authorList>
    </citation>
    <scope>NUCLEOTIDE SEQUENCE [LARGE SCALE GENOMIC DNA]</scope>
    <source>
        <strain evidence="10 11">KA00071</strain>
    </source>
</reference>
<comment type="caution">
    <text evidence="10">The sequence shown here is derived from an EMBL/GenBank/DDBJ whole genome shotgun (WGS) entry which is preliminary data.</text>
</comment>
<comment type="pathway">
    <text evidence="1 7">Cofactor biosynthesis; tetrahydrofolate biosynthesis; 5,6,7,8-tetrahydrofolate from 7,8-dihydrofolate: step 1/1.</text>
</comment>
<evidence type="ECO:0000256" key="3">
    <source>
        <dbReference type="ARBA" id="ARBA00012856"/>
    </source>
</evidence>
<comment type="similarity">
    <text evidence="2 7 8">Belongs to the dihydrofolate reductase family.</text>
</comment>
<dbReference type="CDD" id="cd00209">
    <property type="entry name" value="DHFR"/>
    <property type="match status" value="1"/>
</dbReference>
<name>A0ABR5TNE5_9BACL</name>
<dbReference type="Pfam" id="PF00186">
    <property type="entry name" value="DHFR_1"/>
    <property type="match status" value="1"/>
</dbReference>
<keyword evidence="6 7" id="KW-0560">Oxidoreductase</keyword>
<dbReference type="Gene3D" id="3.40.430.10">
    <property type="entry name" value="Dihydrofolate Reductase, subunit A"/>
    <property type="match status" value="1"/>
</dbReference>
<dbReference type="InterPro" id="IPR001796">
    <property type="entry name" value="DHFR_dom"/>
</dbReference>